<proteinExistence type="predicted"/>
<dbReference type="EMBL" id="CM055760">
    <property type="protein sequence ID" value="KAJ7986802.1"/>
    <property type="molecule type" value="Genomic_DNA"/>
</dbReference>
<evidence type="ECO:0000313" key="1">
    <source>
        <dbReference type="EMBL" id="KAJ7986802.1"/>
    </source>
</evidence>
<name>A0ACC2F618_DALPE</name>
<comment type="caution">
    <text evidence="1">The sequence shown here is derived from an EMBL/GenBank/DDBJ whole genome shotgun (WGS) entry which is preliminary data.</text>
</comment>
<gene>
    <name evidence="1" type="ORF">DPEC_G00332160</name>
</gene>
<keyword evidence="2" id="KW-1185">Reference proteome</keyword>
<organism evidence="1 2">
    <name type="scientific">Dallia pectoralis</name>
    <name type="common">Alaska blackfish</name>
    <dbReference type="NCBI Taxonomy" id="75939"/>
    <lineage>
        <taxon>Eukaryota</taxon>
        <taxon>Metazoa</taxon>
        <taxon>Chordata</taxon>
        <taxon>Craniata</taxon>
        <taxon>Vertebrata</taxon>
        <taxon>Euteleostomi</taxon>
        <taxon>Actinopterygii</taxon>
        <taxon>Neopterygii</taxon>
        <taxon>Teleostei</taxon>
        <taxon>Protacanthopterygii</taxon>
        <taxon>Esociformes</taxon>
        <taxon>Umbridae</taxon>
        <taxon>Dallia</taxon>
    </lineage>
</organism>
<accession>A0ACC2F618</accession>
<sequence length="129" mass="13926">MTNEFFWPTVGAPSARDQSSVYSFLLGGDWGCHSNPTGTPHWIVSEEDKQPLPPAFEVTLRALPDGLLQQSSLRSHCAPSTAPVVGALAWGPSFRMRTGGSHTYRERGFGTPIAQGHHGLFDEGGFTSL</sequence>
<evidence type="ECO:0000313" key="2">
    <source>
        <dbReference type="Proteomes" id="UP001157502"/>
    </source>
</evidence>
<dbReference type="Proteomes" id="UP001157502">
    <property type="component" value="Chromosome 33"/>
</dbReference>
<reference evidence="1" key="1">
    <citation type="submission" date="2021-05" db="EMBL/GenBank/DDBJ databases">
        <authorList>
            <person name="Pan Q."/>
            <person name="Jouanno E."/>
            <person name="Zahm M."/>
            <person name="Klopp C."/>
            <person name="Cabau C."/>
            <person name="Louis A."/>
            <person name="Berthelot C."/>
            <person name="Parey E."/>
            <person name="Roest Crollius H."/>
            <person name="Montfort J."/>
            <person name="Robinson-Rechavi M."/>
            <person name="Bouchez O."/>
            <person name="Lampietro C."/>
            <person name="Lopez Roques C."/>
            <person name="Donnadieu C."/>
            <person name="Postlethwait J."/>
            <person name="Bobe J."/>
            <person name="Dillon D."/>
            <person name="Chandos A."/>
            <person name="von Hippel F."/>
            <person name="Guiguen Y."/>
        </authorList>
    </citation>
    <scope>NUCLEOTIDE SEQUENCE</scope>
    <source>
        <strain evidence="1">YG-Jan2019</strain>
    </source>
</reference>
<protein>
    <submittedName>
        <fullName evidence="1">Uncharacterized protein</fullName>
    </submittedName>
</protein>